<feature type="compositionally biased region" description="Polar residues" evidence="1">
    <location>
        <begin position="86"/>
        <end position="103"/>
    </location>
</feature>
<dbReference type="EMBL" id="EF083603">
    <property type="protein sequence ID" value="ABK22943.1"/>
    <property type="molecule type" value="mRNA"/>
</dbReference>
<reference evidence="3" key="2">
    <citation type="submission" date="2009-02" db="EMBL/GenBank/DDBJ databases">
        <title>Full length sequence-verified cDNA sequences from Sitka spruce (Picea sitchensis).</title>
        <authorList>
            <person name="Reid K.E."/>
            <person name="Liao N."/>
            <person name="Ralph S."/>
            <person name="Kolosova N."/>
            <person name="Oddy C."/>
            <person name="Moore R."/>
            <person name="Mayo M."/>
            <person name="Wagner S."/>
            <person name="King J."/>
            <person name="Yanchuk A."/>
            <person name="Holt R."/>
            <person name="Jones S."/>
            <person name="Marra M."/>
            <person name="Ritland C.E."/>
            <person name="Ritland K."/>
            <person name="Bohlmann J."/>
        </authorList>
    </citation>
    <scope>NUCLEOTIDE SEQUENCE</scope>
    <source>
        <tissue evidence="3">Green portion of the leader tissue</tissue>
    </source>
</reference>
<protein>
    <submittedName>
        <fullName evidence="2">Uncharacterized protein</fullName>
    </submittedName>
</protein>
<proteinExistence type="evidence at transcript level"/>
<accession>A9NQN2</accession>
<feature type="region of interest" description="Disordered" evidence="1">
    <location>
        <begin position="86"/>
        <end position="123"/>
    </location>
</feature>
<sequence>MSGQGNNVNCSPNNKAPTSTTTLAAIPNSNNNCGQGAIVNCSPNISGPEIGNTQGNQGNKDKQFNNYGDQFNNQVNQGEQFNIQGNRGTQTNIGKKTSHTNNYGGLHGDHGTLKSGGSFNFGK</sequence>
<reference evidence="2" key="1">
    <citation type="journal article" date="2008" name="BMC Genomics">
        <title>A conifer genomics resource of 200,000 spruce (Picea spp.) ESTs and 6,464 high-quality, sequence-finished full-length cDNAs for Sitka spruce (Picea sitchensis).</title>
        <authorList>
            <person name="Ralph S.G."/>
            <person name="Chun H.J."/>
            <person name="Kolosova N."/>
            <person name="Cooper D."/>
            <person name="Oddy C."/>
            <person name="Ritland C.E."/>
            <person name="Kirkpatrick R."/>
            <person name="Moore R."/>
            <person name="Barber S."/>
            <person name="Holt R.A."/>
            <person name="Jones S.J."/>
            <person name="Marra M.A."/>
            <person name="Douglas C.J."/>
            <person name="Ritland K."/>
            <person name="Bohlmann J."/>
        </authorList>
    </citation>
    <scope>NUCLEOTIDE SEQUENCE</scope>
    <source>
        <tissue evidence="2">Green portion of the leader tissue</tissue>
    </source>
</reference>
<name>A9NQN2_PICSI</name>
<dbReference type="EMBL" id="BT070767">
    <property type="protein sequence ID" value="ACN40267.1"/>
    <property type="molecule type" value="mRNA"/>
</dbReference>
<dbReference type="AlphaFoldDB" id="A9NQN2"/>
<evidence type="ECO:0000313" key="2">
    <source>
        <dbReference type="EMBL" id="ABK22943.1"/>
    </source>
</evidence>
<feature type="region of interest" description="Disordered" evidence="1">
    <location>
        <begin position="43"/>
        <end position="73"/>
    </location>
</feature>
<evidence type="ECO:0000313" key="3">
    <source>
        <dbReference type="EMBL" id="ACN40267.1"/>
    </source>
</evidence>
<evidence type="ECO:0000256" key="1">
    <source>
        <dbReference type="SAM" id="MobiDB-lite"/>
    </source>
</evidence>
<organism evidence="2">
    <name type="scientific">Picea sitchensis</name>
    <name type="common">Sitka spruce</name>
    <name type="synonym">Pinus sitchensis</name>
    <dbReference type="NCBI Taxonomy" id="3332"/>
    <lineage>
        <taxon>Eukaryota</taxon>
        <taxon>Viridiplantae</taxon>
        <taxon>Streptophyta</taxon>
        <taxon>Embryophyta</taxon>
        <taxon>Tracheophyta</taxon>
        <taxon>Spermatophyta</taxon>
        <taxon>Pinopsida</taxon>
        <taxon>Pinidae</taxon>
        <taxon>Conifers I</taxon>
        <taxon>Pinales</taxon>
        <taxon>Pinaceae</taxon>
        <taxon>Picea</taxon>
    </lineage>
</organism>
<feature type="region of interest" description="Disordered" evidence="1">
    <location>
        <begin position="1"/>
        <end position="23"/>
    </location>
</feature>